<name>A0ACC2IQC6_9PEZI</name>
<sequence>MGALQDAFEALGLAYHKATRWQLLGATAILLVFYQFALAIYRLYFHPLAKFPGPKLVAASTWYETFVDLFRHDFPERLARMHEKYGPIVRVSPNEIHINDPNFVTTVFATAAKHRTDIIPPQGLGMDDSIGSTPGHDIHASIIHEEIRTLERKMLEAKETNLPLLDGKDFTPEWYSMIRGAAKIIPLLRHFPQIGLATQYVPAWLVQTILPNTTGFRILQLLGEQRVNRIRKEVEKEKKGQVDVEENGSMFHHLLRSDIPESEKNPARLAAEAVSFLGAGTYPTAATLILTAYYILAKPEIEGRLRKELKTVMANFNDEVPNFVDVEQVEYLGACIKEGLRILRLFRRKGRISIDKDLQYKEWTIPKNTPVSMSPFTMHIDPEVFPDPFMFNPDRWLGKNYDPRMDRNLNPFLQGSRICIGMQ</sequence>
<protein>
    <submittedName>
        <fullName evidence="1">Uncharacterized protein</fullName>
    </submittedName>
</protein>
<proteinExistence type="predicted"/>
<accession>A0ACC2IQC6</accession>
<evidence type="ECO:0000313" key="1">
    <source>
        <dbReference type="EMBL" id="KAJ8117344.1"/>
    </source>
</evidence>
<comment type="caution">
    <text evidence="1">The sequence shown here is derived from an EMBL/GenBank/DDBJ whole genome shotgun (WGS) entry which is preliminary data.</text>
</comment>
<reference evidence="1" key="1">
    <citation type="submission" date="2022-11" db="EMBL/GenBank/DDBJ databases">
        <title>Genome Sequence of Nemania bipapillata.</title>
        <authorList>
            <person name="Buettner E."/>
        </authorList>
    </citation>
    <scope>NUCLEOTIDE SEQUENCE</scope>
    <source>
        <strain evidence="1">CP14</strain>
    </source>
</reference>
<dbReference type="EMBL" id="JAPESX010001105">
    <property type="protein sequence ID" value="KAJ8117344.1"/>
    <property type="molecule type" value="Genomic_DNA"/>
</dbReference>
<dbReference type="Proteomes" id="UP001153334">
    <property type="component" value="Unassembled WGS sequence"/>
</dbReference>
<gene>
    <name evidence="1" type="ORF">ONZ43_g4230</name>
</gene>
<keyword evidence="2" id="KW-1185">Reference proteome</keyword>
<evidence type="ECO:0000313" key="2">
    <source>
        <dbReference type="Proteomes" id="UP001153334"/>
    </source>
</evidence>
<organism evidence="1 2">
    <name type="scientific">Nemania bipapillata</name>
    <dbReference type="NCBI Taxonomy" id="110536"/>
    <lineage>
        <taxon>Eukaryota</taxon>
        <taxon>Fungi</taxon>
        <taxon>Dikarya</taxon>
        <taxon>Ascomycota</taxon>
        <taxon>Pezizomycotina</taxon>
        <taxon>Sordariomycetes</taxon>
        <taxon>Xylariomycetidae</taxon>
        <taxon>Xylariales</taxon>
        <taxon>Xylariaceae</taxon>
        <taxon>Nemania</taxon>
    </lineage>
</organism>